<dbReference type="NCBIfam" id="TIGR02913">
    <property type="entry name" value="HAF_rpt"/>
    <property type="match status" value="2"/>
</dbReference>
<feature type="domain" description="Ice-binding protein C-terminal" evidence="2">
    <location>
        <begin position="320"/>
        <end position="343"/>
    </location>
</feature>
<evidence type="ECO:0000259" key="2">
    <source>
        <dbReference type="Pfam" id="PF07589"/>
    </source>
</evidence>
<dbReference type="EMBL" id="JACHXS010000004">
    <property type="protein sequence ID" value="MBB3222003.1"/>
    <property type="molecule type" value="Genomic_DNA"/>
</dbReference>
<sequence length="349" mass="36499">MRISLFAISLSLLSSAAVAAEPPRFRVDILPFNDGALGINDNGQILQMHAGNGRTVAAILDGNKQTLLGTLGGALSRPNGINNLGQVVGDSETGVGNTSHAFLYSDGKMTDLGTLGGNYSSAYGITDNGTVLGSSRLANGDEHGFIYTTGSGMVDIGTLGGRNSSISDIDDAGRILGKSQYGSGTWYNFIYENGAMTKLETPNNLLVSGFQPDGAYVGAYATDEFGGAASYFLKDGVVSYPYDIGYIAGIDPSGYAVGYNTHNSLYAVVAMLNGETYRLDDLVTEAGWSTFASVDGMNSLGQIVGQGCREDTCHSVLLTPVPEPATYAMLGAGLAMIGWARRRQQRATA</sequence>
<dbReference type="Pfam" id="PF07589">
    <property type="entry name" value="PEP-CTERM"/>
    <property type="match status" value="1"/>
</dbReference>
<reference evidence="4 5" key="1">
    <citation type="submission" date="2019-05" db="EMBL/GenBank/DDBJ databases">
        <title>Draft Genome Sequences of Six Type Strains of the Genus Massilia.</title>
        <authorList>
            <person name="Miess H."/>
            <person name="Frediansyhah A."/>
            <person name="Gross H."/>
        </authorList>
    </citation>
    <scope>NUCLEOTIDE SEQUENCE [LARGE SCALE GENOMIC DNA]</scope>
    <source>
        <strain evidence="4 5">DSMZ 26121</strain>
    </source>
</reference>
<keyword evidence="1" id="KW-0732">Signal</keyword>
<dbReference type="Proteomes" id="UP000298763">
    <property type="component" value="Chromosome"/>
</dbReference>
<proteinExistence type="predicted"/>
<name>A0A4P8HYX8_9BURK</name>
<accession>A0A4P8HYX8</accession>
<dbReference type="RefSeq" id="WP_137316979.1">
    <property type="nucleotide sequence ID" value="NZ_CP040017.1"/>
</dbReference>
<dbReference type="InterPro" id="IPR013424">
    <property type="entry name" value="Ice-binding_C"/>
</dbReference>
<evidence type="ECO:0000313" key="4">
    <source>
        <dbReference type="EMBL" id="QCP14208.1"/>
    </source>
</evidence>
<dbReference type="Proteomes" id="UP000584325">
    <property type="component" value="Unassembled WGS sequence"/>
</dbReference>
<evidence type="ECO:0000313" key="6">
    <source>
        <dbReference type="Proteomes" id="UP000584325"/>
    </source>
</evidence>
<evidence type="ECO:0000313" key="5">
    <source>
        <dbReference type="Proteomes" id="UP000298763"/>
    </source>
</evidence>
<evidence type="ECO:0000256" key="1">
    <source>
        <dbReference type="SAM" id="SignalP"/>
    </source>
</evidence>
<evidence type="ECO:0000313" key="3">
    <source>
        <dbReference type="EMBL" id="MBB3222003.1"/>
    </source>
</evidence>
<dbReference type="OrthoDB" id="8558647at2"/>
<keyword evidence="5" id="KW-1185">Reference proteome</keyword>
<dbReference type="NCBIfam" id="TIGR02595">
    <property type="entry name" value="PEP_CTERM"/>
    <property type="match status" value="1"/>
</dbReference>
<dbReference type="AlphaFoldDB" id="A0A4P8HYX8"/>
<dbReference type="EMBL" id="CP040017">
    <property type="protein sequence ID" value="QCP14208.1"/>
    <property type="molecule type" value="Genomic_DNA"/>
</dbReference>
<gene>
    <name evidence="4" type="ORF">FCL38_30180</name>
    <name evidence="3" type="ORF">FHS02_002813</name>
</gene>
<feature type="signal peptide" evidence="1">
    <location>
        <begin position="1"/>
        <end position="19"/>
    </location>
</feature>
<reference evidence="3 6" key="2">
    <citation type="submission" date="2020-08" db="EMBL/GenBank/DDBJ databases">
        <title>Genomic Encyclopedia of Type Strains, Phase III (KMG-III): the genomes of soil and plant-associated and newly described type strains.</title>
        <authorList>
            <person name="Whitman W."/>
        </authorList>
    </citation>
    <scope>NUCLEOTIDE SEQUENCE [LARGE SCALE GENOMIC DNA]</scope>
    <source>
        <strain evidence="3 6">CECT 7753</strain>
    </source>
</reference>
<feature type="chain" id="PRO_5044607660" evidence="1">
    <location>
        <begin position="20"/>
        <end position="349"/>
    </location>
</feature>
<organism evidence="3 6">
    <name type="scientific">Pseudoduganella umbonata</name>
    <dbReference type="NCBI Taxonomy" id="864828"/>
    <lineage>
        <taxon>Bacteria</taxon>
        <taxon>Pseudomonadati</taxon>
        <taxon>Pseudomonadota</taxon>
        <taxon>Betaproteobacteria</taxon>
        <taxon>Burkholderiales</taxon>
        <taxon>Oxalobacteraceae</taxon>
        <taxon>Telluria group</taxon>
        <taxon>Pseudoduganella</taxon>
    </lineage>
</organism>
<protein>
    <submittedName>
        <fullName evidence="4">PEP-CTERM sorting domain-containing protein</fullName>
    </submittedName>
    <submittedName>
        <fullName evidence="3">Putative HAF family extracellular repeat protein</fullName>
    </submittedName>
</protein>
<dbReference type="InterPro" id="IPR014262">
    <property type="entry name" value="HAF_rpt"/>
</dbReference>